<proteinExistence type="predicted"/>
<evidence type="ECO:0000313" key="5">
    <source>
        <dbReference type="EMBL" id="KAJ7699555.1"/>
    </source>
</evidence>
<evidence type="ECO:0000256" key="3">
    <source>
        <dbReference type="ARBA" id="ARBA00023002"/>
    </source>
</evidence>
<dbReference type="SUPFAM" id="SSF51905">
    <property type="entry name" value="FAD/NAD(P)-binding domain"/>
    <property type="match status" value="1"/>
</dbReference>
<dbReference type="AlphaFoldDB" id="A0AAD7DUA6"/>
<dbReference type="PANTHER" id="PTHR46720:SF3">
    <property type="entry name" value="FAD-BINDING DOMAIN-CONTAINING PROTEIN-RELATED"/>
    <property type="match status" value="1"/>
</dbReference>
<feature type="chain" id="PRO_5042268578" evidence="4">
    <location>
        <begin position="19"/>
        <end position="611"/>
    </location>
</feature>
<evidence type="ECO:0000256" key="1">
    <source>
        <dbReference type="ARBA" id="ARBA00022630"/>
    </source>
</evidence>
<dbReference type="EMBL" id="JARKIE010000022">
    <property type="protein sequence ID" value="KAJ7699555.1"/>
    <property type="molecule type" value="Genomic_DNA"/>
</dbReference>
<accession>A0AAD7DUA6</accession>
<name>A0AAD7DUA6_MYCRO</name>
<dbReference type="PANTHER" id="PTHR46720">
    <property type="entry name" value="HYDROXYLASE, PUTATIVE (AFU_ORTHOLOGUE AFUA_3G01460)-RELATED"/>
    <property type="match status" value="1"/>
</dbReference>
<reference evidence="5" key="1">
    <citation type="submission" date="2023-03" db="EMBL/GenBank/DDBJ databases">
        <title>Massive genome expansion in bonnet fungi (Mycena s.s.) driven by repeated elements and novel gene families across ecological guilds.</title>
        <authorList>
            <consortium name="Lawrence Berkeley National Laboratory"/>
            <person name="Harder C.B."/>
            <person name="Miyauchi S."/>
            <person name="Viragh M."/>
            <person name="Kuo A."/>
            <person name="Thoen E."/>
            <person name="Andreopoulos B."/>
            <person name="Lu D."/>
            <person name="Skrede I."/>
            <person name="Drula E."/>
            <person name="Henrissat B."/>
            <person name="Morin E."/>
            <person name="Kohler A."/>
            <person name="Barry K."/>
            <person name="LaButti K."/>
            <person name="Morin E."/>
            <person name="Salamov A."/>
            <person name="Lipzen A."/>
            <person name="Mereny Z."/>
            <person name="Hegedus B."/>
            <person name="Baldrian P."/>
            <person name="Stursova M."/>
            <person name="Weitz H."/>
            <person name="Taylor A."/>
            <person name="Grigoriev I.V."/>
            <person name="Nagy L.G."/>
            <person name="Martin F."/>
            <person name="Kauserud H."/>
        </authorList>
    </citation>
    <scope>NUCLEOTIDE SEQUENCE</scope>
    <source>
        <strain evidence="5">CBHHK067</strain>
    </source>
</reference>
<evidence type="ECO:0000313" key="6">
    <source>
        <dbReference type="Proteomes" id="UP001221757"/>
    </source>
</evidence>
<feature type="signal peptide" evidence="4">
    <location>
        <begin position="1"/>
        <end position="18"/>
    </location>
</feature>
<comment type="caution">
    <text evidence="5">The sequence shown here is derived from an EMBL/GenBank/DDBJ whole genome shotgun (WGS) entry which is preliminary data.</text>
</comment>
<gene>
    <name evidence="5" type="ORF">B0H17DRAFT_1129170</name>
</gene>
<keyword evidence="4" id="KW-0732">Signal</keyword>
<keyword evidence="1" id="KW-0285">Flavoprotein</keyword>
<keyword evidence="3" id="KW-0560">Oxidoreductase</keyword>
<keyword evidence="6" id="KW-1185">Reference proteome</keyword>
<evidence type="ECO:0000256" key="2">
    <source>
        <dbReference type="ARBA" id="ARBA00022827"/>
    </source>
</evidence>
<protein>
    <submittedName>
        <fullName evidence="5">Uncharacterized protein</fullName>
    </submittedName>
</protein>
<dbReference type="GO" id="GO:0016491">
    <property type="term" value="F:oxidoreductase activity"/>
    <property type="evidence" value="ECO:0007669"/>
    <property type="project" value="UniProtKB-KW"/>
</dbReference>
<dbReference type="Gene3D" id="3.50.50.60">
    <property type="entry name" value="FAD/NAD(P)-binding domain"/>
    <property type="match status" value="2"/>
</dbReference>
<organism evidence="5 6">
    <name type="scientific">Mycena rosella</name>
    <name type="common">Pink bonnet</name>
    <name type="synonym">Agaricus rosellus</name>
    <dbReference type="NCBI Taxonomy" id="1033263"/>
    <lineage>
        <taxon>Eukaryota</taxon>
        <taxon>Fungi</taxon>
        <taxon>Dikarya</taxon>
        <taxon>Basidiomycota</taxon>
        <taxon>Agaricomycotina</taxon>
        <taxon>Agaricomycetes</taxon>
        <taxon>Agaricomycetidae</taxon>
        <taxon>Agaricales</taxon>
        <taxon>Marasmiineae</taxon>
        <taxon>Mycenaceae</taxon>
        <taxon>Mycena</taxon>
    </lineage>
</organism>
<dbReference type="GO" id="GO:0044550">
    <property type="term" value="P:secondary metabolite biosynthetic process"/>
    <property type="evidence" value="ECO:0007669"/>
    <property type="project" value="TreeGrafter"/>
</dbReference>
<evidence type="ECO:0000256" key="4">
    <source>
        <dbReference type="SAM" id="SignalP"/>
    </source>
</evidence>
<dbReference type="Proteomes" id="UP001221757">
    <property type="component" value="Unassembled WGS sequence"/>
</dbReference>
<dbReference type="InterPro" id="IPR051104">
    <property type="entry name" value="FAD_monoxygenase"/>
</dbReference>
<dbReference type="InterPro" id="IPR036188">
    <property type="entry name" value="FAD/NAD-bd_sf"/>
</dbReference>
<keyword evidence="2" id="KW-0274">FAD</keyword>
<sequence>MGETRFLYGLSAAGMALSFSLLVGDPDPACSVMEPMPRDGPLVAFTQCLFIAPNLGRLHVAPPFIYGKLIRGRSFACRAVVDVGFLDVLMLIRAFNNLDRPSTKTPLVVINAILLDIVGYPEHRSIVLNHPICSTWVAPRLTSLEIVPLTCRETALFLTSEQDIPNDESPLYLSLDLYKQKVALLSRVIRYMLEPGPNGHPDSYLAIIASQAHEEHIPAIIREHGLAQLLGGPLAKASRLVRLISGAFSALFPGDVELEPVWNLSGSYSYSFHAAVCHSLFSKQKARNRCAGFRGCVEIDAVGAGVALGTNALRALKEIGLLDPVLALVDANDRDREMVFVSGSGQHDVVHTYAKDASIPCSRRISGRLKRRTFQQTLYRDIHFCFWWPHVALSDSTTHEADVVIDAEGIISVTRSTVIDPEQKVVQFTNSVAYRGWSPRKNYAKSVGGVSLAAGCAGRVRRLGADVQILVEHLKTSSKWYIHTVRPLQTFVKGQIASVGDAARAMPPHLGAGVGQGFENVFVLCELLGNPATKLSNIGDVFRAHDVIRRPRANEMLERSIRAGHMYGTPGYRTPADIDRHLGDIWEPIWTPDLDADVASAIESLRGAGHF</sequence>